<dbReference type="PANTHER" id="PTHR12441:SF14">
    <property type="entry name" value="ATP SYNTHASE-COUPLING FACTOR 6, MITOCHONDRIAL"/>
    <property type="match status" value="1"/>
</dbReference>
<dbReference type="InterPro" id="IPR008387">
    <property type="entry name" value="ATP_synth_f6_mt"/>
</dbReference>
<dbReference type="GO" id="GO:0005743">
    <property type="term" value="C:mitochondrial inner membrane"/>
    <property type="evidence" value="ECO:0007669"/>
    <property type="project" value="UniProtKB-SubCell"/>
</dbReference>
<keyword evidence="16" id="KW-1185">Reference proteome</keyword>
<keyword evidence="6" id="KW-0999">Mitochondrion inner membrane</keyword>
<keyword evidence="9" id="KW-0472">Membrane</keyword>
<evidence type="ECO:0000256" key="6">
    <source>
        <dbReference type="ARBA" id="ARBA00022792"/>
    </source>
</evidence>
<comment type="subunit">
    <text evidence="12">Component of the ATP synthase complex composed at least of ATP5F1A/subunit alpha, ATP5F1B/subunit beta, ATP5MC1/subunit c (homooctomer), MT-ATP6/subunit a, MT-ATP8/subunit 8, ATP5ME/subunit e, ATP5MF/subunit f, ATP5MG/subunit g, ATP5MK/subunit k, ATP5MJ/subunit j, ATP5F1C/subunit gamma, ATP5F1D/subunit delta, ATP5F1E/subunit epsilon, ATP5PF/subunit F6, ATP5PB/subunit b, ATP5PD/subunit d, ATP5PO/subunit OSCP. ATP synthase complex consists of a soluble F(1) head domain (subunits alpha(3) and beta(3)) - the catalytic core - and a membrane F(0) domain - the membrane proton channel (subunits c, a, 8, e, f, g, k and j). These two domains are linked by a central stalk (subunits gamma, delta, and epsilon) rotating inside the F1 region and a stationary peripheral stalk (subunits F6, b, d, and OSCP).</text>
</comment>
<reference evidence="15" key="2">
    <citation type="submission" date="2025-08" db="UniProtKB">
        <authorList>
            <consortium name="Ensembl"/>
        </authorList>
    </citation>
    <scope>IDENTIFICATION</scope>
</reference>
<reference evidence="15" key="3">
    <citation type="submission" date="2025-09" db="UniProtKB">
        <authorList>
            <consortium name="Ensembl"/>
        </authorList>
    </citation>
    <scope>IDENTIFICATION</scope>
</reference>
<comment type="function">
    <text evidence="11">Subunit F6, of the mitochondrial membrane ATP synthase complex (F(1)F(0) ATP synthase or Complex V) that produces ATP from ADP in the presence of a proton gradient across the membrane which is generated by electron transport complexes of the respiratory chain. ATP synthase complex consist of a soluble F(1) head domain - the catalytic core - and a membrane F(1) domain - the membrane proton channel. These two domains are linked by a central stalk rotating inside the F(1) region and a stationary peripheral stalk. During catalysis, ATP synthesis in the catalytic domain of F(1) is coupled via a rotary mechanism of the central stalk subunits to proton translocation. In vivo, can only synthesize ATP although its ATP hydrolase activity can be activated artificially in vitro. Part of the complex F(0) domain. Part of the complex F(0) domain and the peripheric stalk, which acts as a stator to hold the catalytic alpha(3)beta(3) subcomplex and subunit a/ATP6 static relative to the rotary elements.</text>
</comment>
<evidence type="ECO:0000313" key="15">
    <source>
        <dbReference type="Ensembl" id="ENSPFOP00000017408.1"/>
    </source>
</evidence>
<dbReference type="SUPFAM" id="SSF111357">
    <property type="entry name" value="Mitochondrial ATP synthase coupling factor 6"/>
    <property type="match status" value="1"/>
</dbReference>
<feature type="region of interest" description="Disordered" evidence="14">
    <location>
        <begin position="266"/>
        <end position="368"/>
    </location>
</feature>
<dbReference type="GeneTree" id="ENSGT00390000008902"/>
<dbReference type="EMBL" id="AYCK01016583">
    <property type="status" value="NOT_ANNOTATED_CDS"/>
    <property type="molecule type" value="Genomic_DNA"/>
</dbReference>
<dbReference type="RefSeq" id="XP_016517926.1">
    <property type="nucleotide sequence ID" value="XM_016662440.1"/>
</dbReference>
<name>A0A087YHA5_POEFO</name>
<dbReference type="InterPro" id="IPR036204">
    <property type="entry name" value="ATP_synth_f6_sf_mt"/>
</dbReference>
<dbReference type="FunFam" id="1.10.246.110:FF:000001">
    <property type="entry name" value="ATP synthase-coupling factor 6, mitochondrial"/>
    <property type="match status" value="1"/>
</dbReference>
<dbReference type="Ensembl" id="ENSPFOT00000017430.1">
    <property type="protein sequence ID" value="ENSPFOP00000017408.1"/>
    <property type="gene ID" value="ENSPFOG00000017342.1"/>
</dbReference>
<evidence type="ECO:0000256" key="9">
    <source>
        <dbReference type="ARBA" id="ARBA00023136"/>
    </source>
</evidence>
<sequence>MSTSLLRIGHLLCVNKCLQTEGWKMLSRAPTALPFSTKSSGSKNSSKKTSKDKSKPKTYFDIEKLVQHKPCNFPKKEVSPAASAVTEAALEAIASAATKHTPPVASAGTIAAAADGTTQAVTASFVKEVPSNTATDESTVEVVPEAFPGEDALMLEASKVAAEPAVDVPQVPMHPASVESAPGPLVDVALVDGALNLVHEAGPNKAETPPAEGSLKSVVEAAPVVEVAPEEVPLEPLVEAAPVVEAAPEEVPLEPLVEAAPVVEAAPEEASLEPAVEAAPEEASLEPAVEAAPEEASLEPAVEAAPEEASLEPVVEAAPPEPSPKLATEASDGVPETLTVDLQAPLEPVAEATPSEPDPAESMPEPEAEAVLEPVAEITDATDVVPGSEDLVDPAWVLSKAAEEELQMDSPAEAVGPSQAHMDPVQRLFLDSIREYSANSQAAGGLVDADPLYQKVLEEETAKLQRLYGGGDLTSFPNFKFTEPQWDEGSQK</sequence>
<accession>A0A087YHA5</accession>
<evidence type="ECO:0000256" key="11">
    <source>
        <dbReference type="ARBA" id="ARBA00059339"/>
    </source>
</evidence>
<dbReference type="GO" id="GO:0015078">
    <property type="term" value="F:proton transmembrane transporter activity"/>
    <property type="evidence" value="ECO:0007669"/>
    <property type="project" value="InterPro"/>
</dbReference>
<proteinExistence type="inferred from homology"/>
<keyword evidence="5" id="KW-0375">Hydrogen ion transport</keyword>
<protein>
    <recommendedName>
        <fullName evidence="13">ATP synthase peripheral stalk subunit F6, mitochondrial</fullName>
    </recommendedName>
    <alternativeName>
        <fullName evidence="10">ATP synthase peripheral stalk subunit F6</fullName>
    </alternativeName>
</protein>
<dbReference type="GO" id="GO:0045259">
    <property type="term" value="C:proton-transporting ATP synthase complex"/>
    <property type="evidence" value="ECO:0007669"/>
    <property type="project" value="UniProtKB-KW"/>
</dbReference>
<dbReference type="OMA" id="EPSEGQM"/>
<dbReference type="eggNOG" id="KOG4634">
    <property type="taxonomic scope" value="Eukaryota"/>
</dbReference>
<reference evidence="16" key="1">
    <citation type="submission" date="2013-10" db="EMBL/GenBank/DDBJ databases">
        <authorList>
            <person name="Schartl M."/>
            <person name="Warren W."/>
        </authorList>
    </citation>
    <scope>NUCLEOTIDE SEQUENCE [LARGE SCALE GENOMIC DNA]</scope>
    <source>
        <strain evidence="16">female</strain>
    </source>
</reference>
<dbReference type="STRING" id="48698.ENSPFOP00000017408"/>
<evidence type="ECO:0000256" key="7">
    <source>
        <dbReference type="ARBA" id="ARBA00023065"/>
    </source>
</evidence>
<evidence type="ECO:0000256" key="3">
    <source>
        <dbReference type="ARBA" id="ARBA00022448"/>
    </source>
</evidence>
<evidence type="ECO:0000256" key="1">
    <source>
        <dbReference type="ARBA" id="ARBA00004273"/>
    </source>
</evidence>
<evidence type="ECO:0000256" key="5">
    <source>
        <dbReference type="ARBA" id="ARBA00022781"/>
    </source>
</evidence>
<dbReference type="RefSeq" id="XP_007575310.1">
    <property type="nucleotide sequence ID" value="XM_007575248.2"/>
</dbReference>
<evidence type="ECO:0000256" key="4">
    <source>
        <dbReference type="ARBA" id="ARBA00022547"/>
    </source>
</evidence>
<dbReference type="Gene3D" id="1.10.246.110">
    <property type="entry name" value="Mitochondrial ATP synthase-coupling factor 6"/>
    <property type="match status" value="1"/>
</dbReference>
<comment type="subcellular location">
    <subcellularLocation>
        <location evidence="1">Mitochondrion inner membrane</location>
    </subcellularLocation>
</comment>
<evidence type="ECO:0000256" key="13">
    <source>
        <dbReference type="ARBA" id="ARBA00073749"/>
    </source>
</evidence>
<dbReference type="RefSeq" id="XP_007575311.1">
    <property type="nucleotide sequence ID" value="XM_007575249.2"/>
</dbReference>
<keyword evidence="8" id="KW-0496">Mitochondrion</keyword>
<keyword evidence="3" id="KW-0813">Transport</keyword>
<organism evidence="15 16">
    <name type="scientific">Poecilia formosa</name>
    <name type="common">Amazon molly</name>
    <name type="synonym">Limia formosa</name>
    <dbReference type="NCBI Taxonomy" id="48698"/>
    <lineage>
        <taxon>Eukaryota</taxon>
        <taxon>Metazoa</taxon>
        <taxon>Chordata</taxon>
        <taxon>Craniata</taxon>
        <taxon>Vertebrata</taxon>
        <taxon>Euteleostomi</taxon>
        <taxon>Actinopterygii</taxon>
        <taxon>Neopterygii</taxon>
        <taxon>Teleostei</taxon>
        <taxon>Neoteleostei</taxon>
        <taxon>Acanthomorphata</taxon>
        <taxon>Ovalentaria</taxon>
        <taxon>Atherinomorphae</taxon>
        <taxon>Cyprinodontiformes</taxon>
        <taxon>Poeciliidae</taxon>
        <taxon>Poeciliinae</taxon>
        <taxon>Poecilia</taxon>
    </lineage>
</organism>
<dbReference type="Pfam" id="PF05511">
    <property type="entry name" value="ATP-synt_F6"/>
    <property type="match status" value="1"/>
</dbReference>
<feature type="region of interest" description="Disordered" evidence="14">
    <location>
        <begin position="34"/>
        <end position="56"/>
    </location>
</feature>
<keyword evidence="7" id="KW-0406">Ion transport</keyword>
<dbReference type="RefSeq" id="XP_016517924.1">
    <property type="nucleotide sequence ID" value="XM_016662438.1"/>
</dbReference>
<dbReference type="KEGG" id="pfor:103154090"/>
<dbReference type="RefSeq" id="XP_016517925.1">
    <property type="nucleotide sequence ID" value="XM_016662439.1"/>
</dbReference>
<evidence type="ECO:0000256" key="2">
    <source>
        <dbReference type="ARBA" id="ARBA00007346"/>
    </source>
</evidence>
<dbReference type="GeneID" id="103154090"/>
<dbReference type="Proteomes" id="UP000028760">
    <property type="component" value="Unassembled WGS sequence"/>
</dbReference>
<keyword evidence="4" id="KW-0138">CF(0)</keyword>
<comment type="similarity">
    <text evidence="2">Belongs to the eukaryotic ATPase subunit F6 family.</text>
</comment>
<dbReference type="GO" id="GO:0015986">
    <property type="term" value="P:proton motive force-driven ATP synthesis"/>
    <property type="evidence" value="ECO:0007669"/>
    <property type="project" value="InterPro"/>
</dbReference>
<feature type="region of interest" description="Disordered" evidence="14">
    <location>
        <begin position="471"/>
        <end position="492"/>
    </location>
</feature>
<evidence type="ECO:0000256" key="14">
    <source>
        <dbReference type="SAM" id="MobiDB-lite"/>
    </source>
</evidence>
<dbReference type="OrthoDB" id="8902296at2759"/>
<dbReference type="AlphaFoldDB" id="A0A087YHA5"/>
<evidence type="ECO:0000313" key="16">
    <source>
        <dbReference type="Proteomes" id="UP000028760"/>
    </source>
</evidence>
<evidence type="ECO:0000256" key="12">
    <source>
        <dbReference type="ARBA" id="ARBA00064647"/>
    </source>
</evidence>
<evidence type="ECO:0000256" key="10">
    <source>
        <dbReference type="ARBA" id="ARBA00029863"/>
    </source>
</evidence>
<evidence type="ECO:0000256" key="8">
    <source>
        <dbReference type="ARBA" id="ARBA00023128"/>
    </source>
</evidence>
<dbReference type="PANTHER" id="PTHR12441">
    <property type="entry name" value="ATP SYNTHASE COUPLING FACTOR 6, MITOCHONDRIAL"/>
    <property type="match status" value="1"/>
</dbReference>